<comment type="subcellular location">
    <subcellularLocation>
        <location evidence="1">Cell membrane</location>
        <topology evidence="1">Multi-pass membrane protein</topology>
    </subcellularLocation>
</comment>
<dbReference type="Pfam" id="PF00672">
    <property type="entry name" value="HAMP"/>
    <property type="match status" value="1"/>
</dbReference>
<keyword evidence="6 10" id="KW-0472">Membrane</keyword>
<dbReference type="Gene3D" id="3.30.450.20">
    <property type="entry name" value="PAS domain"/>
    <property type="match status" value="2"/>
</dbReference>
<dbReference type="SUPFAM" id="SSF58104">
    <property type="entry name" value="Methyl-accepting chemotaxis protein (MCP) signaling domain"/>
    <property type="match status" value="1"/>
</dbReference>
<proteinExistence type="inferred from homology"/>
<comment type="caution">
    <text evidence="13">The sequence shown here is derived from an EMBL/GenBank/DDBJ whole genome shotgun (WGS) entry which is preliminary data.</text>
</comment>
<reference evidence="14" key="2">
    <citation type="submission" date="2021-02" db="EMBL/GenBank/DDBJ databases">
        <title>Sulfurospirillum tamanensis sp. nov.</title>
        <authorList>
            <person name="Merkel A.Y."/>
        </authorList>
    </citation>
    <scope>NUCLEOTIDE SEQUENCE [LARGE SCALE GENOMIC DNA]</scope>
    <source>
        <strain evidence="14">T05b</strain>
    </source>
</reference>
<dbReference type="Gene3D" id="1.10.287.950">
    <property type="entry name" value="Methyl-accepting chemotaxis protein"/>
    <property type="match status" value="1"/>
</dbReference>
<reference evidence="13 14" key="1">
    <citation type="submission" date="2021-02" db="EMBL/GenBank/DDBJ databases">
        <title>Sulfurospirillum tamanensis sp. nov.</title>
        <authorList>
            <person name="Frolova A."/>
            <person name="Merkel A."/>
            <person name="Slobodkin A."/>
        </authorList>
    </citation>
    <scope>NUCLEOTIDE SEQUENCE [LARGE SCALE GENOMIC DNA]</scope>
    <source>
        <strain evidence="13 14">T05b</strain>
    </source>
</reference>
<dbReference type="EMBL" id="JAFHKK010000021">
    <property type="protein sequence ID" value="MBN2964980.1"/>
    <property type="molecule type" value="Genomic_DNA"/>
</dbReference>
<name>A0ABS2WTZ3_9BACT</name>
<evidence type="ECO:0000259" key="12">
    <source>
        <dbReference type="PROSITE" id="PS50885"/>
    </source>
</evidence>
<dbReference type="PROSITE" id="PS50111">
    <property type="entry name" value="CHEMOTAXIS_TRANSDUC_2"/>
    <property type="match status" value="1"/>
</dbReference>
<dbReference type="SMART" id="SM00304">
    <property type="entry name" value="HAMP"/>
    <property type="match status" value="1"/>
</dbReference>
<dbReference type="Pfam" id="PF00015">
    <property type="entry name" value="MCPsignal"/>
    <property type="match status" value="1"/>
</dbReference>
<evidence type="ECO:0000313" key="14">
    <source>
        <dbReference type="Proteomes" id="UP000703590"/>
    </source>
</evidence>
<keyword evidence="4 10" id="KW-0812">Transmembrane</keyword>
<evidence type="ECO:0000256" key="4">
    <source>
        <dbReference type="ARBA" id="ARBA00022692"/>
    </source>
</evidence>
<feature type="transmembrane region" description="Helical" evidence="10">
    <location>
        <begin position="280"/>
        <end position="298"/>
    </location>
</feature>
<dbReference type="PANTHER" id="PTHR32089">
    <property type="entry name" value="METHYL-ACCEPTING CHEMOTAXIS PROTEIN MCPB"/>
    <property type="match status" value="1"/>
</dbReference>
<feature type="domain" description="Methyl-accepting transducer" evidence="11">
    <location>
        <begin position="358"/>
        <end position="615"/>
    </location>
</feature>
<evidence type="ECO:0000256" key="3">
    <source>
        <dbReference type="ARBA" id="ARBA00022500"/>
    </source>
</evidence>
<dbReference type="CDD" id="cd18773">
    <property type="entry name" value="PDC1_HK_sensor"/>
    <property type="match status" value="1"/>
</dbReference>
<keyword evidence="7 9" id="KW-0807">Transducer</keyword>
<keyword evidence="14" id="KW-1185">Reference proteome</keyword>
<evidence type="ECO:0000313" key="13">
    <source>
        <dbReference type="EMBL" id="MBN2964980.1"/>
    </source>
</evidence>
<dbReference type="Pfam" id="PF02743">
    <property type="entry name" value="dCache_1"/>
    <property type="match status" value="1"/>
</dbReference>
<organism evidence="13 14">
    <name type="scientific">Sulfurospirillum tamanense</name>
    <dbReference type="NCBI Taxonomy" id="2813362"/>
    <lineage>
        <taxon>Bacteria</taxon>
        <taxon>Pseudomonadati</taxon>
        <taxon>Campylobacterota</taxon>
        <taxon>Epsilonproteobacteria</taxon>
        <taxon>Campylobacterales</taxon>
        <taxon>Sulfurospirillaceae</taxon>
        <taxon>Sulfurospirillum</taxon>
    </lineage>
</organism>
<evidence type="ECO:0000256" key="9">
    <source>
        <dbReference type="PROSITE-ProRule" id="PRU00284"/>
    </source>
</evidence>
<reference evidence="13 14" key="3">
    <citation type="submission" date="2021-02" db="EMBL/GenBank/DDBJ databases">
        <authorList>
            <person name="Merkel A.Y."/>
        </authorList>
    </citation>
    <scope>NUCLEOTIDE SEQUENCE [LARGE SCALE GENOMIC DNA]</scope>
    <source>
        <strain evidence="13 14">T05b</strain>
    </source>
</reference>
<sequence>MTLSFKTKIFLSVGTLLGISLFLLAVFNHLQHKQSITLATDTEYKILATSLQEKIDTWMETKALSVESFVQKLTHHDPHLEKQEISTLLLLAKQSGGFDHVFAGFSNGKTIDHDNRNREGYDPRTRGWYKQSIGHQDVFISDPYIGASSGKLLITFAKRILDASGKPIGVLGADVSLETITRSVLNLALPEGGRSMILNTDLLAIIGIKDKEEASFFSKNTHFDASAIALAAHHKQTFTHQETPQIFFSARLQSRPWIVALVVSEAAIYQGATTAFRSSMGLFSVFVLVATALMYGLLTTLMRPLDALHETVKDLAGGEGDLTKRLAVKHHDEFGCISHEINRFIEKIANLIREASLSGSENAAIAAELSSTTASVITLAHQEGALLQDATALGQTISVSLDEASHTTQANQKRLLGTSEELNRVRSRMETLNTTLQETSSREASIAQKLSEISENATDVKEVLTIIGDIADQTNLLALNAAIEAARAGDHGRGFAVVADEVRKLAERTQKSLTDINATINVVVQSIIETNAQMLQASQNLHGLSDESTQINHTLSQSVTLMNEAIKETQTTLSGYLETTTKVTQLTHNLDAIADIAQRNIHSTQEGAKASEHLFQQSEQLKLSLGHFKI</sequence>
<dbReference type="InterPro" id="IPR004089">
    <property type="entry name" value="MCPsignal_dom"/>
</dbReference>
<keyword evidence="5 10" id="KW-1133">Transmembrane helix</keyword>
<keyword evidence="2" id="KW-1003">Cell membrane</keyword>
<dbReference type="RefSeq" id="WP_205459529.1">
    <property type="nucleotide sequence ID" value="NZ_JAFHKK010000021.1"/>
</dbReference>
<keyword evidence="3" id="KW-0145">Chemotaxis</keyword>
<dbReference type="SMART" id="SM00283">
    <property type="entry name" value="MA"/>
    <property type="match status" value="1"/>
</dbReference>
<evidence type="ECO:0000256" key="7">
    <source>
        <dbReference type="ARBA" id="ARBA00023224"/>
    </source>
</evidence>
<dbReference type="PROSITE" id="PS50885">
    <property type="entry name" value="HAMP"/>
    <property type="match status" value="1"/>
</dbReference>
<comment type="similarity">
    <text evidence="8">Belongs to the methyl-accepting chemotaxis (MCP) protein family.</text>
</comment>
<feature type="domain" description="HAMP" evidence="12">
    <location>
        <begin position="299"/>
        <end position="353"/>
    </location>
</feature>
<dbReference type="InterPro" id="IPR033479">
    <property type="entry name" value="dCache_1"/>
</dbReference>
<protein>
    <submittedName>
        <fullName evidence="13">Methyl-accepting chemotaxis protein</fullName>
    </submittedName>
</protein>
<evidence type="ECO:0000256" key="8">
    <source>
        <dbReference type="ARBA" id="ARBA00029447"/>
    </source>
</evidence>
<dbReference type="SUPFAM" id="SSF103190">
    <property type="entry name" value="Sensory domain-like"/>
    <property type="match status" value="1"/>
</dbReference>
<evidence type="ECO:0000256" key="6">
    <source>
        <dbReference type="ARBA" id="ARBA00023136"/>
    </source>
</evidence>
<feature type="transmembrane region" description="Helical" evidence="10">
    <location>
        <begin position="9"/>
        <end position="27"/>
    </location>
</feature>
<gene>
    <name evidence="13" type="ORF">JWV37_09330</name>
</gene>
<accession>A0ABS2WTZ3</accession>
<evidence type="ECO:0000256" key="1">
    <source>
        <dbReference type="ARBA" id="ARBA00004651"/>
    </source>
</evidence>
<dbReference type="PANTHER" id="PTHR32089:SF112">
    <property type="entry name" value="LYSOZYME-LIKE PROTEIN-RELATED"/>
    <property type="match status" value="1"/>
</dbReference>
<dbReference type="Proteomes" id="UP000703590">
    <property type="component" value="Unassembled WGS sequence"/>
</dbReference>
<dbReference type="CDD" id="cd06225">
    <property type="entry name" value="HAMP"/>
    <property type="match status" value="1"/>
</dbReference>
<evidence type="ECO:0000256" key="5">
    <source>
        <dbReference type="ARBA" id="ARBA00022989"/>
    </source>
</evidence>
<evidence type="ECO:0000256" key="10">
    <source>
        <dbReference type="SAM" id="Phobius"/>
    </source>
</evidence>
<dbReference type="InterPro" id="IPR029151">
    <property type="entry name" value="Sensor-like_sf"/>
</dbReference>
<dbReference type="CDD" id="cd18774">
    <property type="entry name" value="PDC2_HK_sensor"/>
    <property type="match status" value="1"/>
</dbReference>
<evidence type="ECO:0000256" key="2">
    <source>
        <dbReference type="ARBA" id="ARBA00022475"/>
    </source>
</evidence>
<dbReference type="InterPro" id="IPR003660">
    <property type="entry name" value="HAMP_dom"/>
</dbReference>
<evidence type="ECO:0000259" key="11">
    <source>
        <dbReference type="PROSITE" id="PS50111"/>
    </source>
</evidence>